<dbReference type="InterPro" id="IPR036942">
    <property type="entry name" value="Beta-barrel_TonB_sf"/>
</dbReference>
<evidence type="ECO:0000256" key="7">
    <source>
        <dbReference type="ARBA" id="ARBA00023237"/>
    </source>
</evidence>
<dbReference type="PANTHER" id="PTHR47234">
    <property type="match status" value="1"/>
</dbReference>
<comment type="caution">
    <text evidence="13">The sequence shown here is derived from an EMBL/GenBank/DDBJ whole genome shotgun (WGS) entry which is preliminary data.</text>
</comment>
<evidence type="ECO:0000256" key="1">
    <source>
        <dbReference type="ARBA" id="ARBA00004571"/>
    </source>
</evidence>
<dbReference type="InterPro" id="IPR000531">
    <property type="entry name" value="Beta-barrel_TonB"/>
</dbReference>
<dbReference type="PROSITE" id="PS52016">
    <property type="entry name" value="TONB_DEPENDENT_REC_3"/>
    <property type="match status" value="1"/>
</dbReference>
<evidence type="ECO:0000256" key="4">
    <source>
        <dbReference type="ARBA" id="ARBA00022692"/>
    </source>
</evidence>
<gene>
    <name evidence="13" type="ORF">GCM10010990_39090</name>
</gene>
<evidence type="ECO:0000256" key="8">
    <source>
        <dbReference type="PROSITE-ProRule" id="PRU01360"/>
    </source>
</evidence>
<dbReference type="GO" id="GO:0009279">
    <property type="term" value="C:cell outer membrane"/>
    <property type="evidence" value="ECO:0007669"/>
    <property type="project" value="UniProtKB-SubCell"/>
</dbReference>
<evidence type="ECO:0000256" key="6">
    <source>
        <dbReference type="ARBA" id="ARBA00023136"/>
    </source>
</evidence>
<feature type="chain" id="PRO_5037065798" evidence="10">
    <location>
        <begin position="27"/>
        <end position="885"/>
    </location>
</feature>
<dbReference type="PANTHER" id="PTHR47234:SF3">
    <property type="entry name" value="SECRETIN_TONB SHORT N-TERMINAL DOMAIN-CONTAINING PROTEIN"/>
    <property type="match status" value="1"/>
</dbReference>
<evidence type="ECO:0000313" key="14">
    <source>
        <dbReference type="Proteomes" id="UP000612349"/>
    </source>
</evidence>
<evidence type="ECO:0000256" key="3">
    <source>
        <dbReference type="ARBA" id="ARBA00022452"/>
    </source>
</evidence>
<keyword evidence="5 9" id="KW-0798">TonB box</keyword>
<dbReference type="Gene3D" id="2.40.170.20">
    <property type="entry name" value="TonB-dependent receptor, beta-barrel domain"/>
    <property type="match status" value="1"/>
</dbReference>
<keyword evidence="6 8" id="KW-0472">Membrane</keyword>
<dbReference type="SUPFAM" id="SSF56935">
    <property type="entry name" value="Porins"/>
    <property type="match status" value="1"/>
</dbReference>
<dbReference type="Gene3D" id="2.170.130.10">
    <property type="entry name" value="TonB-dependent receptor, plug domain"/>
    <property type="match status" value="1"/>
</dbReference>
<dbReference type="InterPro" id="IPR039426">
    <property type="entry name" value="TonB-dep_rcpt-like"/>
</dbReference>
<proteinExistence type="inferred from homology"/>
<dbReference type="RefSeq" id="WP_066769388.1">
    <property type="nucleotide sequence ID" value="NZ_BMIP01000027.1"/>
</dbReference>
<name>A0A916ZBV7_9SPHN</name>
<evidence type="ECO:0000259" key="11">
    <source>
        <dbReference type="Pfam" id="PF00593"/>
    </source>
</evidence>
<dbReference type="Pfam" id="PF07715">
    <property type="entry name" value="Plug"/>
    <property type="match status" value="1"/>
</dbReference>
<feature type="signal peptide" evidence="10">
    <location>
        <begin position="1"/>
        <end position="26"/>
    </location>
</feature>
<reference evidence="13" key="1">
    <citation type="journal article" date="2014" name="Int. J. Syst. Evol. Microbiol.">
        <title>Complete genome sequence of Corynebacterium casei LMG S-19264T (=DSM 44701T), isolated from a smear-ripened cheese.</title>
        <authorList>
            <consortium name="US DOE Joint Genome Institute (JGI-PGF)"/>
            <person name="Walter F."/>
            <person name="Albersmeier A."/>
            <person name="Kalinowski J."/>
            <person name="Ruckert C."/>
        </authorList>
    </citation>
    <scope>NUCLEOTIDE SEQUENCE</scope>
    <source>
        <strain evidence="13">CGMCC 1.15360</strain>
    </source>
</reference>
<keyword evidence="10" id="KW-0732">Signal</keyword>
<evidence type="ECO:0000259" key="12">
    <source>
        <dbReference type="Pfam" id="PF07715"/>
    </source>
</evidence>
<keyword evidence="4 8" id="KW-0812">Transmembrane</keyword>
<sequence length="885" mass="95329">MNTITRFSTLTATSAIALSISTAAMANEADSAATAAASASASADAAATAAAAAVQPATETQEPIVVTGLRGKPRTATDSPVPVDVFGEEQIQNTAATDTLEVLQTLSPSYTVSRSPNTDTDSFVRAPSLRGLPANKTLMLVNGRRRHKSGSVGIYRDASQAADAATIPAIALQNVEVLRDGAAAQYGSDAIAGVINFQLKDASSGGSLIAQAGQYYEGDGESVMIAGNIGLPLTDAGFVNISAQLNDDQNTVRSRTFSSSSWDPFEAYATDAAFAAAVDAAGIDLNDPLEIRGKPKERAARFVINSGIDITDNSSLYAFANYSRSQGTAYGSYRTPGGGHNVLDNPIRLDDGSVWTFKEKYPLGLQPPFMGDVTDWSATGGYRTEREFSNGHVLSADLSARYGYNKIQYSMNGTVNPSYGPYSQENFKASAYTSDEFALNGDFVYQMPVGFYGDLVFNFGTEFRREGYRISPGELASYSGGIWSEQDPFNFCSNEADLASRTLNAGAPTDQGIDCTSSSDPVYNILQPGSNGITGLSPDVAGRWTTESTSLYGEISSEVTEKLFLDFAARYEDYSSFGDKLVWKAAARYYVTDWAAIRGSIGTGFRAPSTGQLYITQTTISTRDGGTINLGLYPATHPVAEYLGATPLRPETSDNYSLGFTLTPTPNLTLTVDAYRIKMYDRVYASSTIMVTDEIQDAMFAAGVNDAYSIDGIRFFQNAFDTTTQGIDVVGTYKADWLEAGSTSITAAFNINDYKIDRLNVDSITFSDVSVYNFEHNNPKWRANMTLNQDVGAISFMLRGNFYGPNSRQTTSSGNAIQKWKTQAMVDFQVSAPIGDGFTLAVGGQNIFDHYPEINLIDDRNGRTYVDGPVSWQGGYYYGRITFDF</sequence>
<keyword evidence="2 8" id="KW-0813">Transport</keyword>
<dbReference type="Pfam" id="PF00593">
    <property type="entry name" value="TonB_dep_Rec_b-barrel"/>
    <property type="match status" value="1"/>
</dbReference>
<evidence type="ECO:0000256" key="5">
    <source>
        <dbReference type="ARBA" id="ARBA00023077"/>
    </source>
</evidence>
<feature type="domain" description="TonB-dependent receptor plug" evidence="12">
    <location>
        <begin position="77"/>
        <end position="194"/>
    </location>
</feature>
<dbReference type="EMBL" id="BMIP01000027">
    <property type="protein sequence ID" value="GGD85294.1"/>
    <property type="molecule type" value="Genomic_DNA"/>
</dbReference>
<keyword evidence="13" id="KW-0675">Receptor</keyword>
<evidence type="ECO:0000313" key="13">
    <source>
        <dbReference type="EMBL" id="GGD85294.1"/>
    </source>
</evidence>
<organism evidence="13 14">
    <name type="scientific">Croceicoccus mobilis</name>
    <dbReference type="NCBI Taxonomy" id="1703339"/>
    <lineage>
        <taxon>Bacteria</taxon>
        <taxon>Pseudomonadati</taxon>
        <taxon>Pseudomonadota</taxon>
        <taxon>Alphaproteobacteria</taxon>
        <taxon>Sphingomonadales</taxon>
        <taxon>Erythrobacteraceae</taxon>
        <taxon>Croceicoccus</taxon>
    </lineage>
</organism>
<reference evidence="13" key="2">
    <citation type="submission" date="2020-09" db="EMBL/GenBank/DDBJ databases">
        <authorList>
            <person name="Sun Q."/>
            <person name="Zhou Y."/>
        </authorList>
    </citation>
    <scope>NUCLEOTIDE SEQUENCE</scope>
    <source>
        <strain evidence="13">CGMCC 1.15360</strain>
    </source>
</reference>
<dbReference type="AlphaFoldDB" id="A0A916ZBV7"/>
<dbReference type="OrthoDB" id="7394476at2"/>
<dbReference type="InterPro" id="IPR037066">
    <property type="entry name" value="Plug_dom_sf"/>
</dbReference>
<feature type="domain" description="TonB-dependent receptor-like beta-barrel" evidence="11">
    <location>
        <begin position="315"/>
        <end position="847"/>
    </location>
</feature>
<dbReference type="InterPro" id="IPR012910">
    <property type="entry name" value="Plug_dom"/>
</dbReference>
<comment type="similarity">
    <text evidence="8 9">Belongs to the TonB-dependent receptor family.</text>
</comment>
<evidence type="ECO:0000256" key="2">
    <source>
        <dbReference type="ARBA" id="ARBA00022448"/>
    </source>
</evidence>
<keyword evidence="3 8" id="KW-1134">Transmembrane beta strand</keyword>
<dbReference type="Proteomes" id="UP000612349">
    <property type="component" value="Unassembled WGS sequence"/>
</dbReference>
<accession>A0A916ZBV7</accession>
<comment type="subcellular location">
    <subcellularLocation>
        <location evidence="1 8">Cell outer membrane</location>
        <topology evidence="1 8">Multi-pass membrane protein</topology>
    </subcellularLocation>
</comment>
<protein>
    <submittedName>
        <fullName evidence="13">TonB-dependent receptor</fullName>
    </submittedName>
</protein>
<keyword evidence="14" id="KW-1185">Reference proteome</keyword>
<evidence type="ECO:0000256" key="10">
    <source>
        <dbReference type="SAM" id="SignalP"/>
    </source>
</evidence>
<keyword evidence="7 8" id="KW-0998">Cell outer membrane</keyword>
<evidence type="ECO:0000256" key="9">
    <source>
        <dbReference type="RuleBase" id="RU003357"/>
    </source>
</evidence>